<feature type="region of interest" description="Disordered" evidence="1">
    <location>
        <begin position="82"/>
        <end position="102"/>
    </location>
</feature>
<dbReference type="OrthoDB" id="9972427at2759"/>
<reference evidence="2 3" key="1">
    <citation type="submission" date="2020-04" db="EMBL/GenBank/DDBJ databases">
        <authorList>
            <person name="Wallbank WR R."/>
            <person name="Pardo Diaz C."/>
            <person name="Kozak K."/>
            <person name="Martin S."/>
            <person name="Jiggins C."/>
            <person name="Moest M."/>
            <person name="Warren A I."/>
            <person name="Byers J.R.P. K."/>
            <person name="Montejo-Kovacevich G."/>
            <person name="Yen C E."/>
        </authorList>
    </citation>
    <scope>NUCLEOTIDE SEQUENCE [LARGE SCALE GENOMIC DNA]</scope>
</reference>
<protein>
    <submittedName>
        <fullName evidence="2">Uncharacterized protein</fullName>
    </submittedName>
</protein>
<comment type="caution">
    <text evidence="2">The sequence shown here is derived from an EMBL/GenBank/DDBJ whole genome shotgun (WGS) entry which is preliminary data.</text>
</comment>
<dbReference type="AlphaFoldDB" id="A0A8S1BP43"/>
<evidence type="ECO:0000313" key="3">
    <source>
        <dbReference type="Proteomes" id="UP000494106"/>
    </source>
</evidence>
<evidence type="ECO:0000313" key="2">
    <source>
        <dbReference type="EMBL" id="CAB3262308.1"/>
    </source>
</evidence>
<accession>A0A8S1BP43</accession>
<organism evidence="2 3">
    <name type="scientific">Arctia plantaginis</name>
    <name type="common">Wood tiger moth</name>
    <name type="synonym">Phalaena plantaginis</name>
    <dbReference type="NCBI Taxonomy" id="874455"/>
    <lineage>
        <taxon>Eukaryota</taxon>
        <taxon>Metazoa</taxon>
        <taxon>Ecdysozoa</taxon>
        <taxon>Arthropoda</taxon>
        <taxon>Hexapoda</taxon>
        <taxon>Insecta</taxon>
        <taxon>Pterygota</taxon>
        <taxon>Neoptera</taxon>
        <taxon>Endopterygota</taxon>
        <taxon>Lepidoptera</taxon>
        <taxon>Glossata</taxon>
        <taxon>Ditrysia</taxon>
        <taxon>Noctuoidea</taxon>
        <taxon>Erebidae</taxon>
        <taxon>Arctiinae</taxon>
        <taxon>Arctia</taxon>
    </lineage>
</organism>
<proteinExistence type="predicted"/>
<keyword evidence="3" id="KW-1185">Reference proteome</keyword>
<gene>
    <name evidence="2" type="ORF">APLA_LOCUS18303</name>
</gene>
<name>A0A8S1BP43_ARCPL</name>
<dbReference type="Proteomes" id="UP000494106">
    <property type="component" value="Unassembled WGS sequence"/>
</dbReference>
<sequence>MRMFLAAPLSAVRHVVVRGAGQYPRPPAPNASTLPKQISNYLKELQEYYSVHGKGAVGSFFVSFISCSWVWEVSTVSKSRDTRQPTIKGAGCPRTLRSSQKI</sequence>
<evidence type="ECO:0000256" key="1">
    <source>
        <dbReference type="SAM" id="MobiDB-lite"/>
    </source>
</evidence>
<dbReference type="EMBL" id="CADEBC010000956">
    <property type="protein sequence ID" value="CAB3262308.1"/>
    <property type="molecule type" value="Genomic_DNA"/>
</dbReference>